<organism evidence="7 8">
    <name type="scientific">Proteiniclasticum aestuarii</name>
    <dbReference type="NCBI Taxonomy" id="2817862"/>
    <lineage>
        <taxon>Bacteria</taxon>
        <taxon>Bacillati</taxon>
        <taxon>Bacillota</taxon>
        <taxon>Clostridia</taxon>
        <taxon>Eubacteriales</taxon>
        <taxon>Clostridiaceae</taxon>
        <taxon>Proteiniclasticum</taxon>
    </lineage>
</organism>
<keyword evidence="3 6" id="KW-0812">Transmembrane</keyword>
<comment type="caution">
    <text evidence="7">The sequence shown here is derived from an EMBL/GenBank/DDBJ whole genome shotgun (WGS) entry which is preliminary data.</text>
</comment>
<accession>A0A939H714</accession>
<comment type="subcellular location">
    <subcellularLocation>
        <location evidence="1">Cell membrane</location>
    </subcellularLocation>
</comment>
<evidence type="ECO:0000256" key="2">
    <source>
        <dbReference type="ARBA" id="ARBA00022475"/>
    </source>
</evidence>
<gene>
    <name evidence="7" type="ORF">J3A84_10060</name>
</gene>
<keyword evidence="8" id="KW-1185">Reference proteome</keyword>
<reference evidence="7" key="1">
    <citation type="submission" date="2021-03" db="EMBL/GenBank/DDBJ databases">
        <title>Proteiniclasticum marinus sp. nov., isolated from tidal flat sediment.</title>
        <authorList>
            <person name="Namirimu T."/>
            <person name="Yang J.-A."/>
            <person name="Yang S.-H."/>
            <person name="Kim Y.-J."/>
            <person name="Kwon K.K."/>
        </authorList>
    </citation>
    <scope>NUCLEOTIDE SEQUENCE</scope>
    <source>
        <strain evidence="7">SCR006</strain>
    </source>
</reference>
<dbReference type="AlphaFoldDB" id="A0A939H714"/>
<keyword evidence="5 6" id="KW-0472">Membrane</keyword>
<dbReference type="Proteomes" id="UP000664218">
    <property type="component" value="Unassembled WGS sequence"/>
</dbReference>
<keyword evidence="4 6" id="KW-1133">Transmembrane helix</keyword>
<evidence type="ECO:0000256" key="6">
    <source>
        <dbReference type="SAM" id="Phobius"/>
    </source>
</evidence>
<dbReference type="EMBL" id="JAFNJU010000007">
    <property type="protein sequence ID" value="MBO1265374.1"/>
    <property type="molecule type" value="Genomic_DNA"/>
</dbReference>
<dbReference type="InterPro" id="IPR022781">
    <property type="entry name" value="Flagellar_biosynth_FliO"/>
</dbReference>
<evidence type="ECO:0000256" key="4">
    <source>
        <dbReference type="ARBA" id="ARBA00022989"/>
    </source>
</evidence>
<keyword evidence="2" id="KW-1003">Cell membrane</keyword>
<evidence type="ECO:0000256" key="3">
    <source>
        <dbReference type="ARBA" id="ARBA00022692"/>
    </source>
</evidence>
<evidence type="ECO:0000313" key="8">
    <source>
        <dbReference type="Proteomes" id="UP000664218"/>
    </source>
</evidence>
<evidence type="ECO:0000313" key="7">
    <source>
        <dbReference type="EMBL" id="MBO1265374.1"/>
    </source>
</evidence>
<dbReference type="Pfam" id="PF04347">
    <property type="entry name" value="FliO"/>
    <property type="match status" value="1"/>
</dbReference>
<proteinExistence type="predicted"/>
<protein>
    <submittedName>
        <fullName evidence="7">FliO/MopB family protein</fullName>
    </submittedName>
</protein>
<dbReference type="GO" id="GO:0016020">
    <property type="term" value="C:membrane"/>
    <property type="evidence" value="ECO:0007669"/>
    <property type="project" value="InterPro"/>
</dbReference>
<dbReference type="RefSeq" id="WP_207599897.1">
    <property type="nucleotide sequence ID" value="NZ_JAFNJU010000007.1"/>
</dbReference>
<name>A0A939H714_9CLOT</name>
<feature type="transmembrane region" description="Helical" evidence="6">
    <location>
        <begin position="6"/>
        <end position="27"/>
    </location>
</feature>
<dbReference type="GO" id="GO:0044781">
    <property type="term" value="P:bacterial-type flagellum organization"/>
    <property type="evidence" value="ECO:0007669"/>
    <property type="project" value="InterPro"/>
</dbReference>
<evidence type="ECO:0000256" key="5">
    <source>
        <dbReference type="ARBA" id="ARBA00023136"/>
    </source>
</evidence>
<sequence>MDLKLIFSLIQTFLALAFVLGLAYVVLRFGKKVTNGNTTYVRIIEKTMLTNQSFLAVIKVGEDYHLASVTSGEVKILKDLNKEEIEEVLEEKQRKLEENPLANLWKMRKDSE</sequence>
<evidence type="ECO:0000256" key="1">
    <source>
        <dbReference type="ARBA" id="ARBA00004236"/>
    </source>
</evidence>